<reference evidence="3 4" key="1">
    <citation type="submission" date="2023-11" db="EMBL/GenBank/DDBJ databases">
        <title>A Novel Polar Bacteriovorax (B. antarcticus) Isolated from the Biocrust in Antarctica.</title>
        <authorList>
            <person name="Mun W."/>
            <person name="Choi S.Y."/>
            <person name="Mitchell R.J."/>
        </authorList>
    </citation>
    <scope>NUCLEOTIDE SEQUENCE [LARGE SCALE GENOMIC DNA]</scope>
    <source>
        <strain evidence="3 4">PP10</strain>
    </source>
</reference>
<accession>A0ABU5VS32</accession>
<dbReference type="Pfam" id="PF05532">
    <property type="entry name" value="CsbD"/>
    <property type="match status" value="1"/>
</dbReference>
<dbReference type="SUPFAM" id="SSF69047">
    <property type="entry name" value="Hypothetical protein YjbJ"/>
    <property type="match status" value="1"/>
</dbReference>
<dbReference type="PANTHER" id="PTHR34977">
    <property type="entry name" value="UPF0337 PROTEIN YJBJ"/>
    <property type="match status" value="1"/>
</dbReference>
<dbReference type="InterPro" id="IPR050423">
    <property type="entry name" value="UPF0337_stress_rsp"/>
</dbReference>
<dbReference type="Gene3D" id="1.10.1470.10">
    <property type="entry name" value="YjbJ"/>
    <property type="match status" value="1"/>
</dbReference>
<name>A0ABU5VS32_9BACT</name>
<evidence type="ECO:0000256" key="1">
    <source>
        <dbReference type="ARBA" id="ARBA00009129"/>
    </source>
</evidence>
<comment type="caution">
    <text evidence="3">The sequence shown here is derived from an EMBL/GenBank/DDBJ whole genome shotgun (WGS) entry which is preliminary data.</text>
</comment>
<comment type="similarity">
    <text evidence="1">Belongs to the UPF0337 (CsbD) family.</text>
</comment>
<evidence type="ECO:0000313" key="3">
    <source>
        <dbReference type="EMBL" id="MEA9355722.1"/>
    </source>
</evidence>
<dbReference type="EMBL" id="JAYGJQ010000001">
    <property type="protein sequence ID" value="MEA9355722.1"/>
    <property type="molecule type" value="Genomic_DNA"/>
</dbReference>
<keyword evidence="4" id="KW-1185">Reference proteome</keyword>
<dbReference type="InterPro" id="IPR008462">
    <property type="entry name" value="CsbD"/>
</dbReference>
<dbReference type="InterPro" id="IPR036629">
    <property type="entry name" value="YjbJ_sf"/>
</dbReference>
<protein>
    <submittedName>
        <fullName evidence="3">CsbD family protein</fullName>
    </submittedName>
</protein>
<dbReference type="PANTHER" id="PTHR34977:SF1">
    <property type="entry name" value="UPF0337 PROTEIN YJBJ"/>
    <property type="match status" value="1"/>
</dbReference>
<evidence type="ECO:0000313" key="4">
    <source>
        <dbReference type="Proteomes" id="UP001302274"/>
    </source>
</evidence>
<organism evidence="3 4">
    <name type="scientific">Bacteriovorax antarcticus</name>
    <dbReference type="NCBI Taxonomy" id="3088717"/>
    <lineage>
        <taxon>Bacteria</taxon>
        <taxon>Pseudomonadati</taxon>
        <taxon>Bdellovibrionota</taxon>
        <taxon>Bacteriovoracia</taxon>
        <taxon>Bacteriovoracales</taxon>
        <taxon>Bacteriovoracaceae</taxon>
        <taxon>Bacteriovorax</taxon>
    </lineage>
</organism>
<feature type="domain" description="CsbD-like" evidence="2">
    <location>
        <begin position="21"/>
        <end position="72"/>
    </location>
</feature>
<sequence length="112" mass="12367">MTFKDLDNASSTKSNYVLNEDTLKGKWKEAKGEIQKMWGKLTDDDLEKAKGDMTALTGIIQQRYGESKESVQTKLNDYFGNAWADVKQGVASTAEKAKNAVAEASESAKQKL</sequence>
<proteinExistence type="inferred from homology"/>
<gene>
    <name evidence="3" type="ORF">SHI21_05905</name>
</gene>
<evidence type="ECO:0000259" key="2">
    <source>
        <dbReference type="Pfam" id="PF05532"/>
    </source>
</evidence>
<dbReference type="RefSeq" id="WP_323575350.1">
    <property type="nucleotide sequence ID" value="NZ_JAYGJQ010000001.1"/>
</dbReference>
<dbReference type="Proteomes" id="UP001302274">
    <property type="component" value="Unassembled WGS sequence"/>
</dbReference>